<name>A0A426Y1C0_ENSVE</name>
<proteinExistence type="predicted"/>
<keyword evidence="1" id="KW-0732">Signal</keyword>
<evidence type="ECO:0000313" key="3">
    <source>
        <dbReference type="Proteomes" id="UP000287651"/>
    </source>
</evidence>
<dbReference type="AlphaFoldDB" id="A0A426Y1C0"/>
<evidence type="ECO:0000313" key="2">
    <source>
        <dbReference type="EMBL" id="RRT45577.1"/>
    </source>
</evidence>
<evidence type="ECO:0000256" key="1">
    <source>
        <dbReference type="SAM" id="SignalP"/>
    </source>
</evidence>
<organism evidence="2 3">
    <name type="scientific">Ensete ventricosum</name>
    <name type="common">Abyssinian banana</name>
    <name type="synonym">Musa ensete</name>
    <dbReference type="NCBI Taxonomy" id="4639"/>
    <lineage>
        <taxon>Eukaryota</taxon>
        <taxon>Viridiplantae</taxon>
        <taxon>Streptophyta</taxon>
        <taxon>Embryophyta</taxon>
        <taxon>Tracheophyta</taxon>
        <taxon>Spermatophyta</taxon>
        <taxon>Magnoliopsida</taxon>
        <taxon>Liliopsida</taxon>
        <taxon>Zingiberales</taxon>
        <taxon>Musaceae</taxon>
        <taxon>Ensete</taxon>
    </lineage>
</organism>
<dbReference type="Proteomes" id="UP000287651">
    <property type="component" value="Unassembled WGS sequence"/>
</dbReference>
<reference evidence="2 3" key="1">
    <citation type="journal article" date="2014" name="Agronomy (Basel)">
        <title>A Draft Genome Sequence for Ensete ventricosum, the Drought-Tolerant Tree Against Hunger.</title>
        <authorList>
            <person name="Harrison J."/>
            <person name="Moore K.A."/>
            <person name="Paszkiewicz K."/>
            <person name="Jones T."/>
            <person name="Grant M."/>
            <person name="Ambacheew D."/>
            <person name="Muzemil S."/>
            <person name="Studholme D.J."/>
        </authorList>
    </citation>
    <scope>NUCLEOTIDE SEQUENCE [LARGE SCALE GENOMIC DNA]</scope>
</reference>
<accession>A0A426Y1C0</accession>
<feature type="signal peptide" evidence="1">
    <location>
        <begin position="1"/>
        <end position="16"/>
    </location>
</feature>
<feature type="chain" id="PRO_5019313729" evidence="1">
    <location>
        <begin position="17"/>
        <end position="49"/>
    </location>
</feature>
<gene>
    <name evidence="2" type="ORF">B296_00055036</name>
</gene>
<dbReference type="EMBL" id="AMZH03015741">
    <property type="protein sequence ID" value="RRT45577.1"/>
    <property type="molecule type" value="Genomic_DNA"/>
</dbReference>
<protein>
    <submittedName>
        <fullName evidence="2">Uncharacterized protein</fullName>
    </submittedName>
</protein>
<comment type="caution">
    <text evidence="2">The sequence shown here is derived from an EMBL/GenBank/DDBJ whole genome shotgun (WGS) entry which is preliminary data.</text>
</comment>
<sequence>MCIKLLILFMMSSGNGMSLLNFTKASKQAKHHLLLFFGLHGLENWVGTS</sequence>